<evidence type="ECO:0000256" key="1">
    <source>
        <dbReference type="SAM" id="MobiDB-lite"/>
    </source>
</evidence>
<feature type="signal peptide" evidence="2">
    <location>
        <begin position="1"/>
        <end position="23"/>
    </location>
</feature>
<accession>A0A0D2PDU6</accession>
<protein>
    <submittedName>
        <fullName evidence="3">Uncharacterized protein</fullName>
    </submittedName>
</protein>
<reference evidence="4" key="1">
    <citation type="submission" date="2014-04" db="EMBL/GenBank/DDBJ databases">
        <title>Evolutionary Origins and Diversification of the Mycorrhizal Mutualists.</title>
        <authorList>
            <consortium name="DOE Joint Genome Institute"/>
            <consortium name="Mycorrhizal Genomics Consortium"/>
            <person name="Kohler A."/>
            <person name="Kuo A."/>
            <person name="Nagy L.G."/>
            <person name="Floudas D."/>
            <person name="Copeland A."/>
            <person name="Barry K.W."/>
            <person name="Cichocki N."/>
            <person name="Veneault-Fourrey C."/>
            <person name="LaButti K."/>
            <person name="Lindquist E.A."/>
            <person name="Lipzen A."/>
            <person name="Lundell T."/>
            <person name="Morin E."/>
            <person name="Murat C."/>
            <person name="Riley R."/>
            <person name="Ohm R."/>
            <person name="Sun H."/>
            <person name="Tunlid A."/>
            <person name="Henrissat B."/>
            <person name="Grigoriev I.V."/>
            <person name="Hibbett D.S."/>
            <person name="Martin F."/>
        </authorList>
    </citation>
    <scope>NUCLEOTIDE SEQUENCE [LARGE SCALE GENOMIC DNA]</scope>
    <source>
        <strain evidence="4">FD-334 SS-4</strain>
    </source>
</reference>
<sequence length="180" mass="19594">MQITRSLSIFSLLVTWLVSFTLAYPIVFPDSRAVRVPRDQIDSVNSGALLSRRVDAPDDLETRGFKKKVLAPVKKALKKLNPAKFLRARPVHSSETGFDRTAYGGVSWRPAQGHAVAPPSPHSSVHTDNVVYGIAYEPRPLPIAPQAQAPPHVAERPAEEAGPASRVKGPRPKPWLAGAQ</sequence>
<feature type="chain" id="PRO_5002249332" evidence="2">
    <location>
        <begin position="24"/>
        <end position="180"/>
    </location>
</feature>
<proteinExistence type="predicted"/>
<evidence type="ECO:0000313" key="3">
    <source>
        <dbReference type="EMBL" id="KJA18405.1"/>
    </source>
</evidence>
<keyword evidence="2" id="KW-0732">Signal</keyword>
<evidence type="ECO:0000313" key="4">
    <source>
        <dbReference type="Proteomes" id="UP000054270"/>
    </source>
</evidence>
<dbReference type="Proteomes" id="UP000054270">
    <property type="component" value="Unassembled WGS sequence"/>
</dbReference>
<keyword evidence="4" id="KW-1185">Reference proteome</keyword>
<feature type="region of interest" description="Disordered" evidence="1">
    <location>
        <begin position="141"/>
        <end position="180"/>
    </location>
</feature>
<organism evidence="3 4">
    <name type="scientific">Hypholoma sublateritium (strain FD-334 SS-4)</name>
    <dbReference type="NCBI Taxonomy" id="945553"/>
    <lineage>
        <taxon>Eukaryota</taxon>
        <taxon>Fungi</taxon>
        <taxon>Dikarya</taxon>
        <taxon>Basidiomycota</taxon>
        <taxon>Agaricomycotina</taxon>
        <taxon>Agaricomycetes</taxon>
        <taxon>Agaricomycetidae</taxon>
        <taxon>Agaricales</taxon>
        <taxon>Agaricineae</taxon>
        <taxon>Strophariaceae</taxon>
        <taxon>Hypholoma</taxon>
    </lineage>
</organism>
<name>A0A0D2PDU6_HYPSF</name>
<evidence type="ECO:0000256" key="2">
    <source>
        <dbReference type="SAM" id="SignalP"/>
    </source>
</evidence>
<gene>
    <name evidence="3" type="ORF">HYPSUDRAFT_218209</name>
</gene>
<dbReference type="EMBL" id="KN817589">
    <property type="protein sequence ID" value="KJA18405.1"/>
    <property type="molecule type" value="Genomic_DNA"/>
</dbReference>
<dbReference type="AlphaFoldDB" id="A0A0D2PDU6"/>